<dbReference type="EMBL" id="JAMXQV010000007">
    <property type="protein sequence ID" value="MCR6484006.1"/>
    <property type="molecule type" value="Genomic_DNA"/>
</dbReference>
<reference evidence="1" key="1">
    <citation type="submission" date="2022-06" db="EMBL/GenBank/DDBJ databases">
        <title>Amycolatopsis iheyaensis sp. nov., a new species of the genus Amycolatopsis isolated from soil in Iheya island, Japan.</title>
        <authorList>
            <person name="Ngamcharungchit C."/>
            <person name="Kanto H."/>
            <person name="Take A."/>
            <person name="Intra B."/>
            <person name="Matsumoto A."/>
            <person name="Panbangred W."/>
            <person name="Inahashi Y."/>
        </authorList>
    </citation>
    <scope>NUCLEOTIDE SEQUENCE</scope>
    <source>
        <strain evidence="1">OK19-0408</strain>
    </source>
</reference>
<dbReference type="Proteomes" id="UP001144096">
    <property type="component" value="Unassembled WGS sequence"/>
</dbReference>
<evidence type="ECO:0000313" key="2">
    <source>
        <dbReference type="Proteomes" id="UP001144096"/>
    </source>
</evidence>
<sequence>MGSLGPSARRELVVNVSDGQYRVEDTEIIIDDGWPEPEDRLTTGEDRWFVVLTGLEWGPLNVTIDTGTGPLETNFSSWDSVVQRGIEVTHGSVDILGTGLTVQHEIALPGSGWYVVQVHARGRMSRLAKGHNADGEEEHLIQLRPADGPVPHLLLVGPDEFGQL</sequence>
<keyword evidence="2" id="KW-1185">Reference proteome</keyword>
<evidence type="ECO:0000313" key="1">
    <source>
        <dbReference type="EMBL" id="MCR6484006.1"/>
    </source>
</evidence>
<comment type="caution">
    <text evidence="1">The sequence shown here is derived from an EMBL/GenBank/DDBJ whole genome shotgun (WGS) entry which is preliminary data.</text>
</comment>
<dbReference type="RefSeq" id="WP_257920644.1">
    <property type="nucleotide sequence ID" value="NZ_JAMXQV010000007.1"/>
</dbReference>
<proteinExistence type="predicted"/>
<gene>
    <name evidence="1" type="ORF">M8542_14370</name>
</gene>
<name>A0A9X2N811_9PSEU</name>
<protein>
    <submittedName>
        <fullName evidence="1">Uncharacterized protein</fullName>
    </submittedName>
</protein>
<accession>A0A9X2N811</accession>
<organism evidence="1 2">
    <name type="scientific">Amycolatopsis iheyensis</name>
    <dbReference type="NCBI Taxonomy" id="2945988"/>
    <lineage>
        <taxon>Bacteria</taxon>
        <taxon>Bacillati</taxon>
        <taxon>Actinomycetota</taxon>
        <taxon>Actinomycetes</taxon>
        <taxon>Pseudonocardiales</taxon>
        <taxon>Pseudonocardiaceae</taxon>
        <taxon>Amycolatopsis</taxon>
    </lineage>
</organism>
<dbReference type="AlphaFoldDB" id="A0A9X2N811"/>